<dbReference type="GO" id="GO:0004523">
    <property type="term" value="F:RNA-DNA hybrid ribonuclease activity"/>
    <property type="evidence" value="ECO:0007669"/>
    <property type="project" value="InterPro"/>
</dbReference>
<gene>
    <name evidence="3" type="ORF">MTR67_040691</name>
</gene>
<dbReference type="EMBL" id="CP133620">
    <property type="protein sequence ID" value="WMV47306.1"/>
    <property type="molecule type" value="Genomic_DNA"/>
</dbReference>
<dbReference type="InterPro" id="IPR002156">
    <property type="entry name" value="RNaseH_domain"/>
</dbReference>
<dbReference type="PROSITE" id="PS50879">
    <property type="entry name" value="RNASE_H_1"/>
    <property type="match status" value="1"/>
</dbReference>
<evidence type="ECO:0000259" key="2">
    <source>
        <dbReference type="PROSITE" id="PS50879"/>
    </source>
</evidence>
<dbReference type="InterPro" id="IPR044730">
    <property type="entry name" value="RNase_H-like_dom_plant"/>
</dbReference>
<dbReference type="InterPro" id="IPR012337">
    <property type="entry name" value="RNaseH-like_sf"/>
</dbReference>
<name>A0AAF0ULH7_SOLVR</name>
<dbReference type="CDD" id="cd06222">
    <property type="entry name" value="RNase_H_like"/>
    <property type="match status" value="1"/>
</dbReference>
<feature type="domain" description="RNase H type-1" evidence="2">
    <location>
        <begin position="592"/>
        <end position="712"/>
    </location>
</feature>
<dbReference type="Pfam" id="PF13966">
    <property type="entry name" value="zf-RVT"/>
    <property type="match status" value="1"/>
</dbReference>
<dbReference type="AlphaFoldDB" id="A0AAF0ULH7"/>
<feature type="domain" description="Reverse transcriptase" evidence="1">
    <location>
        <begin position="1"/>
        <end position="160"/>
    </location>
</feature>
<organism evidence="3 4">
    <name type="scientific">Solanum verrucosum</name>
    <dbReference type="NCBI Taxonomy" id="315347"/>
    <lineage>
        <taxon>Eukaryota</taxon>
        <taxon>Viridiplantae</taxon>
        <taxon>Streptophyta</taxon>
        <taxon>Embryophyta</taxon>
        <taxon>Tracheophyta</taxon>
        <taxon>Spermatophyta</taxon>
        <taxon>Magnoliopsida</taxon>
        <taxon>eudicotyledons</taxon>
        <taxon>Gunneridae</taxon>
        <taxon>Pentapetalae</taxon>
        <taxon>asterids</taxon>
        <taxon>lamiids</taxon>
        <taxon>Solanales</taxon>
        <taxon>Solanaceae</taxon>
        <taxon>Solanoideae</taxon>
        <taxon>Solaneae</taxon>
        <taxon>Solanum</taxon>
    </lineage>
</organism>
<dbReference type="Pfam" id="PF00078">
    <property type="entry name" value="RVT_1"/>
    <property type="match status" value="1"/>
</dbReference>
<reference evidence="3" key="1">
    <citation type="submission" date="2023-08" db="EMBL/GenBank/DDBJ databases">
        <title>A de novo genome assembly of Solanum verrucosum Schlechtendal, a Mexican diploid species geographically isolated from the other diploid A-genome species in potato relatives.</title>
        <authorList>
            <person name="Hosaka K."/>
        </authorList>
    </citation>
    <scope>NUCLEOTIDE SEQUENCE</scope>
    <source>
        <tissue evidence="3">Young leaves</tissue>
    </source>
</reference>
<sequence length="712" mass="83496">MGFGEMLIDMVFRIISNNWYSILINGQPQGFFKSSRGIKQGDPLSPTLFIIAAECMSRALNALHRDEKFRGFGMPKWSPYINHLAYAYDTIIFSSADNYSLRLVMDTLATYEKVSGQLINKEKSVVYMHENAKEDAVAVVNRVTMIPRKEFLFTYLGVPIYYSRRKSAYYKEITDKVSNKLFSWTGKLLSVGGRITLIKHVLQSMPIHLLSACDPPSGVIANLHRIFAKFFWSNSVGNSSKHWTNWSVLCYPCEEGGLGFRSLQDVSKALFAKLWWDFRTKQSLWRMYLSNKYLKKEHAVLVEWKRGTYVWRKMIQMREHVDQYIWWQLKQGQSHFWLDNWTGVGALYQPNQECDRTVVQVHEVMEVDRWNTTKLRDLISQDKVEHILINIPPPKEMHIKDKPYWKLEAKGKFTVRSAYQLVRQRKETCNLHKKMWIRGLHVVRRWGFQFPSKCFCCQEHKQETFSHVFLQSPAAQFIWRQFSGPLGQNIQGLQVINLWWEAPANQYMREVFTAIPAIILWELWKRRNAIKHGGKISHEKLMYQVMHTIVLMLKVRRSNFKYTPYDWKELVQALQGYTPKIRVEQMLWTIPETRSLKCNTDGASRRNPGRSAWGFSVRNDLGDVIKAQAAEIEDSSTTNTQAEAMAILQALRSIKNMEYIHVTIETDSLLMVKVIKKNWEVPWQIVNIVDEIWEIMRDRDIGDSYIKGRKQT</sequence>
<evidence type="ECO:0008006" key="5">
    <source>
        <dbReference type="Google" id="ProtNLM"/>
    </source>
</evidence>
<protein>
    <recommendedName>
        <fullName evidence="5">Reverse transcriptase domain-containing protein</fullName>
    </recommendedName>
</protein>
<evidence type="ECO:0000313" key="4">
    <source>
        <dbReference type="Proteomes" id="UP001234989"/>
    </source>
</evidence>
<dbReference type="PROSITE" id="PS50878">
    <property type="entry name" value="RT_POL"/>
    <property type="match status" value="1"/>
</dbReference>
<proteinExistence type="predicted"/>
<dbReference type="Gene3D" id="3.30.420.10">
    <property type="entry name" value="Ribonuclease H-like superfamily/Ribonuclease H"/>
    <property type="match status" value="1"/>
</dbReference>
<accession>A0AAF0ULH7</accession>
<dbReference type="Proteomes" id="UP001234989">
    <property type="component" value="Chromosome 9"/>
</dbReference>
<keyword evidence="4" id="KW-1185">Reference proteome</keyword>
<dbReference type="GO" id="GO:0003676">
    <property type="term" value="F:nucleic acid binding"/>
    <property type="evidence" value="ECO:0007669"/>
    <property type="project" value="InterPro"/>
</dbReference>
<evidence type="ECO:0000259" key="1">
    <source>
        <dbReference type="PROSITE" id="PS50878"/>
    </source>
</evidence>
<dbReference type="InterPro" id="IPR036397">
    <property type="entry name" value="RNaseH_sf"/>
</dbReference>
<dbReference type="InterPro" id="IPR000477">
    <property type="entry name" value="RT_dom"/>
</dbReference>
<dbReference type="SUPFAM" id="SSF53098">
    <property type="entry name" value="Ribonuclease H-like"/>
    <property type="match status" value="1"/>
</dbReference>
<dbReference type="PANTHER" id="PTHR33116:SF67">
    <property type="entry name" value="REVERSE TRANSCRIPTASE"/>
    <property type="match status" value="1"/>
</dbReference>
<dbReference type="Pfam" id="PF13456">
    <property type="entry name" value="RVT_3"/>
    <property type="match status" value="1"/>
</dbReference>
<dbReference type="InterPro" id="IPR026960">
    <property type="entry name" value="RVT-Znf"/>
</dbReference>
<dbReference type="PANTHER" id="PTHR33116">
    <property type="entry name" value="REVERSE TRANSCRIPTASE ZINC-BINDING DOMAIN-CONTAINING PROTEIN-RELATED-RELATED"/>
    <property type="match status" value="1"/>
</dbReference>
<evidence type="ECO:0000313" key="3">
    <source>
        <dbReference type="EMBL" id="WMV47306.1"/>
    </source>
</evidence>